<dbReference type="PANTHER" id="PTHR43619:SF2">
    <property type="entry name" value="S-ADENOSYL-L-METHIONINE-DEPENDENT METHYLTRANSFERASES SUPERFAMILY PROTEIN"/>
    <property type="match status" value="1"/>
</dbReference>
<dbReference type="RefSeq" id="WP_184753068.1">
    <property type="nucleotide sequence ID" value="NZ_BAABEK010000113.1"/>
</dbReference>
<dbReference type="SUPFAM" id="SSF53335">
    <property type="entry name" value="S-adenosyl-L-methionine-dependent methyltransferases"/>
    <property type="match status" value="1"/>
</dbReference>
<comment type="caution">
    <text evidence="3">The sequence shown here is derived from an EMBL/GenBank/DDBJ whole genome shotgun (WGS) entry which is preliminary data.</text>
</comment>
<dbReference type="Pfam" id="PF04072">
    <property type="entry name" value="LCM"/>
    <property type="match status" value="1"/>
</dbReference>
<dbReference type="GO" id="GO:0008168">
    <property type="term" value="F:methyltransferase activity"/>
    <property type="evidence" value="ECO:0007669"/>
    <property type="project" value="UniProtKB-KW"/>
</dbReference>
<keyword evidence="1 3" id="KW-0489">Methyltransferase</keyword>
<reference evidence="3 4" key="1">
    <citation type="submission" date="2020-08" db="EMBL/GenBank/DDBJ databases">
        <title>Sequencing the genomes of 1000 actinobacteria strains.</title>
        <authorList>
            <person name="Klenk H.-P."/>
        </authorList>
    </citation>
    <scope>NUCLEOTIDE SEQUENCE [LARGE SCALE GENOMIC DNA]</scope>
    <source>
        <strain evidence="3 4">DSM 43023</strain>
    </source>
</reference>
<protein>
    <submittedName>
        <fullName evidence="3">O-methyltransferase involved in polyketide biosynthesis</fullName>
    </submittedName>
</protein>
<organism evidence="3 4">
    <name type="scientific">Streptosporangium album</name>
    <dbReference type="NCBI Taxonomy" id="47479"/>
    <lineage>
        <taxon>Bacteria</taxon>
        <taxon>Bacillati</taxon>
        <taxon>Actinomycetota</taxon>
        <taxon>Actinomycetes</taxon>
        <taxon>Streptosporangiales</taxon>
        <taxon>Streptosporangiaceae</taxon>
        <taxon>Streptosporangium</taxon>
    </lineage>
</organism>
<dbReference type="Gene3D" id="3.40.50.150">
    <property type="entry name" value="Vaccinia Virus protein VP39"/>
    <property type="match status" value="1"/>
</dbReference>
<dbReference type="PIRSF" id="PIRSF028177">
    <property type="entry name" value="Polyketide_synth_Omtfrase_TcmP"/>
    <property type="match status" value="1"/>
</dbReference>
<keyword evidence="2 3" id="KW-0808">Transferase</keyword>
<evidence type="ECO:0000256" key="1">
    <source>
        <dbReference type="ARBA" id="ARBA00022603"/>
    </source>
</evidence>
<dbReference type="GO" id="GO:0032259">
    <property type="term" value="P:methylation"/>
    <property type="evidence" value="ECO:0007669"/>
    <property type="project" value="UniProtKB-KW"/>
</dbReference>
<dbReference type="AlphaFoldDB" id="A0A7W7RQW3"/>
<gene>
    <name evidence="3" type="ORF">FHR32_000835</name>
</gene>
<accession>A0A7W7RQW3</accession>
<name>A0A7W7RQW3_9ACTN</name>
<dbReference type="InterPro" id="IPR029063">
    <property type="entry name" value="SAM-dependent_MTases_sf"/>
</dbReference>
<dbReference type="EMBL" id="JACHJU010000001">
    <property type="protein sequence ID" value="MBB4936530.1"/>
    <property type="molecule type" value="Genomic_DNA"/>
</dbReference>
<dbReference type="Proteomes" id="UP000534286">
    <property type="component" value="Unassembled WGS sequence"/>
</dbReference>
<dbReference type="InterPro" id="IPR007213">
    <property type="entry name" value="Ppm1/Ppm2/Tcmp"/>
</dbReference>
<dbReference type="PANTHER" id="PTHR43619">
    <property type="entry name" value="S-ADENOSYL-L-METHIONINE-DEPENDENT METHYLTRANSFERASE YKTD-RELATED"/>
    <property type="match status" value="1"/>
</dbReference>
<evidence type="ECO:0000313" key="3">
    <source>
        <dbReference type="EMBL" id="MBB4936530.1"/>
    </source>
</evidence>
<sequence length="273" mass="30482">MGISLPAFTPVEDSLWLTLCGRALDNRRPRSILGDRTADEIVRKLDYDCARFKLSESPIIGIAHRAKKLDEIAANFIARHPDAVGLDLGAGLDSRMFRIAPPSTVDWYDVDFPDVITARQRVMTERANAHGIGTDLTDPDWLDALPADRPAVIVADGLLAFLAEEDMISLLNRLTGHFPSGEIAFNGYSRFAIWAAKRYRGTQSIAGLLKSPGFDDPREPERWVPGLKLVKEILLTREPEVAEFPPALRMFNRLSAHSAAWSRKGTTVLRYRF</sequence>
<evidence type="ECO:0000256" key="2">
    <source>
        <dbReference type="ARBA" id="ARBA00022679"/>
    </source>
</evidence>
<keyword evidence="4" id="KW-1185">Reference proteome</keyword>
<proteinExistence type="predicted"/>
<evidence type="ECO:0000313" key="4">
    <source>
        <dbReference type="Proteomes" id="UP000534286"/>
    </source>
</evidence>
<dbReference type="InterPro" id="IPR016874">
    <property type="entry name" value="TcmP-like"/>
</dbReference>